<dbReference type="SUPFAM" id="SSF55120">
    <property type="entry name" value="Pseudouridine synthase"/>
    <property type="match status" value="1"/>
</dbReference>
<feature type="domain" description="RNA-binding S4" evidence="9">
    <location>
        <begin position="13"/>
        <end position="70"/>
    </location>
</feature>
<dbReference type="Proteomes" id="UP000249725">
    <property type="component" value="Unassembled WGS sequence"/>
</dbReference>
<dbReference type="GO" id="GO:0160138">
    <property type="term" value="F:23S rRNA pseudouridine(2604) synthase activity"/>
    <property type="evidence" value="ECO:0007669"/>
    <property type="project" value="UniProtKB-EC"/>
</dbReference>
<dbReference type="InterPro" id="IPR020094">
    <property type="entry name" value="TruA/RsuA/RluB/E/F_N"/>
</dbReference>
<dbReference type="GO" id="GO:0003723">
    <property type="term" value="F:RNA binding"/>
    <property type="evidence" value="ECO:0007669"/>
    <property type="project" value="UniProtKB-KW"/>
</dbReference>
<dbReference type="PROSITE" id="PS01149">
    <property type="entry name" value="PSI_RSU"/>
    <property type="match status" value="1"/>
</dbReference>
<evidence type="ECO:0000256" key="6">
    <source>
        <dbReference type="PROSITE-ProRule" id="PRU00182"/>
    </source>
</evidence>
<comment type="similarity">
    <text evidence="2 7">Belongs to the pseudouridine synthase RsuA family.</text>
</comment>
<organism evidence="10 11">
    <name type="scientific">Phenylobacterium deserti</name>
    <dbReference type="NCBI Taxonomy" id="1914756"/>
    <lineage>
        <taxon>Bacteria</taxon>
        <taxon>Pseudomonadati</taxon>
        <taxon>Pseudomonadota</taxon>
        <taxon>Alphaproteobacteria</taxon>
        <taxon>Caulobacterales</taxon>
        <taxon>Caulobacteraceae</taxon>
        <taxon>Phenylobacterium</taxon>
    </lineage>
</organism>
<dbReference type="InterPro" id="IPR006145">
    <property type="entry name" value="PsdUridine_synth_RsuA/RluA"/>
</dbReference>
<evidence type="ECO:0000313" key="11">
    <source>
        <dbReference type="Proteomes" id="UP000249725"/>
    </source>
</evidence>
<dbReference type="InterPro" id="IPR020103">
    <property type="entry name" value="PsdUridine_synth_cat_dom_sf"/>
</dbReference>
<dbReference type="InterPro" id="IPR042092">
    <property type="entry name" value="PsdUridine_s_RsuA/RluB/E/F_cat"/>
</dbReference>
<comment type="catalytic activity">
    <reaction evidence="5">
        <text>uridine(2604) in 23S rRNA = pseudouridine(2604) in 23S rRNA</text>
        <dbReference type="Rhea" id="RHEA:38875"/>
        <dbReference type="Rhea" id="RHEA-COMP:10093"/>
        <dbReference type="Rhea" id="RHEA-COMP:10094"/>
        <dbReference type="ChEBI" id="CHEBI:65314"/>
        <dbReference type="ChEBI" id="CHEBI:65315"/>
        <dbReference type="EC" id="5.4.99.21"/>
    </reaction>
</comment>
<gene>
    <name evidence="10" type="ORF">DJ018_03190</name>
</gene>
<dbReference type="InterPro" id="IPR036986">
    <property type="entry name" value="S4_RNA-bd_sf"/>
</dbReference>
<evidence type="ECO:0000256" key="1">
    <source>
        <dbReference type="ARBA" id="ARBA00000073"/>
    </source>
</evidence>
<evidence type="ECO:0000256" key="2">
    <source>
        <dbReference type="ARBA" id="ARBA00008348"/>
    </source>
</evidence>
<evidence type="ECO:0000259" key="9">
    <source>
        <dbReference type="SMART" id="SM00363"/>
    </source>
</evidence>
<keyword evidence="6" id="KW-0694">RNA-binding</keyword>
<dbReference type="AlphaFoldDB" id="A0A328ARQ1"/>
<dbReference type="InterPro" id="IPR018496">
    <property type="entry name" value="PsdUridine_synth_RsuA/RluB_CS"/>
</dbReference>
<accession>A0A328ARQ1</accession>
<dbReference type="RefSeq" id="WP_111513437.1">
    <property type="nucleotide sequence ID" value="NZ_QFYR01000001.1"/>
</dbReference>
<proteinExistence type="inferred from homology"/>
<evidence type="ECO:0000313" key="10">
    <source>
        <dbReference type="EMBL" id="RAK56985.1"/>
    </source>
</evidence>
<dbReference type="InterPro" id="IPR002942">
    <property type="entry name" value="S4_RNA-bd"/>
</dbReference>
<name>A0A328ARQ1_9CAUL</name>
<dbReference type="OrthoDB" id="9807213at2"/>
<evidence type="ECO:0000256" key="7">
    <source>
        <dbReference type="RuleBase" id="RU003887"/>
    </source>
</evidence>
<sequence>MAWTRRYDEAEPQRVNRWLAQNGVCSRREAEDLIARGLVSIDGEVVADVGRKIEPGQTLVLTDAAEEALQSSLTVVIHKPVGFVSAHPEPGQPQASELLTAERLVGDSPFIPDADTSLPPLGRLDMDSRGLLLLSNDGVLAKAVIGPESELDKEYLVRVTGEITARSLQLLRFGLKLDGRQLRRADVTVVGVQELRFVLTEGRKRQIRRMCEMVGLHVRDLFRIRIGPLPLGDLPEGRWRVLTGEERAALLKPPAPAKAPQRQRSGPPRRPR</sequence>
<comment type="catalytic activity">
    <reaction evidence="4">
        <text>uridine(35) in tRNA(Tyr) = pseudouridine(35) in tRNA(Tyr)</text>
        <dbReference type="Rhea" id="RHEA:60556"/>
        <dbReference type="Rhea" id="RHEA-COMP:15607"/>
        <dbReference type="Rhea" id="RHEA-COMP:15608"/>
        <dbReference type="ChEBI" id="CHEBI:65314"/>
        <dbReference type="ChEBI" id="CHEBI:65315"/>
    </reaction>
</comment>
<feature type="region of interest" description="Disordered" evidence="8">
    <location>
        <begin position="250"/>
        <end position="272"/>
    </location>
</feature>
<dbReference type="Gene3D" id="3.30.70.580">
    <property type="entry name" value="Pseudouridine synthase I, catalytic domain, N-terminal subdomain"/>
    <property type="match status" value="1"/>
</dbReference>
<reference evidence="11" key="1">
    <citation type="submission" date="2018-05" db="EMBL/GenBank/DDBJ databases">
        <authorList>
            <person name="Li X."/>
        </authorList>
    </citation>
    <scope>NUCLEOTIDE SEQUENCE [LARGE SCALE GENOMIC DNA]</scope>
    <source>
        <strain evidence="11">YIM 73061</strain>
    </source>
</reference>
<protein>
    <recommendedName>
        <fullName evidence="7">Pseudouridine synthase</fullName>
        <ecNumber evidence="7">5.4.99.-</ecNumber>
    </recommendedName>
</protein>
<keyword evidence="11" id="KW-1185">Reference proteome</keyword>
<dbReference type="Pfam" id="PF01479">
    <property type="entry name" value="S4"/>
    <property type="match status" value="1"/>
</dbReference>
<dbReference type="EC" id="5.4.99.-" evidence="7"/>
<evidence type="ECO:0000256" key="3">
    <source>
        <dbReference type="ARBA" id="ARBA00023235"/>
    </source>
</evidence>
<dbReference type="EMBL" id="QFYR01000001">
    <property type="protein sequence ID" value="RAK56985.1"/>
    <property type="molecule type" value="Genomic_DNA"/>
</dbReference>
<dbReference type="InterPro" id="IPR050343">
    <property type="entry name" value="RsuA_PseudoU_synthase"/>
</dbReference>
<comment type="catalytic activity">
    <reaction evidence="1">
        <text>a uridine in RNA = a pseudouridine in RNA</text>
        <dbReference type="Rhea" id="RHEA:48348"/>
        <dbReference type="Rhea" id="RHEA-COMP:12068"/>
        <dbReference type="Rhea" id="RHEA-COMP:12069"/>
        <dbReference type="ChEBI" id="CHEBI:65314"/>
        <dbReference type="ChEBI" id="CHEBI:65315"/>
    </reaction>
</comment>
<dbReference type="PANTHER" id="PTHR47683">
    <property type="entry name" value="PSEUDOURIDINE SYNTHASE FAMILY PROTEIN-RELATED"/>
    <property type="match status" value="1"/>
</dbReference>
<dbReference type="PANTHER" id="PTHR47683:SF2">
    <property type="entry name" value="RNA-BINDING S4 DOMAIN-CONTAINING PROTEIN"/>
    <property type="match status" value="1"/>
</dbReference>
<evidence type="ECO:0000256" key="8">
    <source>
        <dbReference type="SAM" id="MobiDB-lite"/>
    </source>
</evidence>
<dbReference type="Pfam" id="PF00849">
    <property type="entry name" value="PseudoU_synth_2"/>
    <property type="match status" value="1"/>
</dbReference>
<dbReference type="SUPFAM" id="SSF55174">
    <property type="entry name" value="Alpha-L RNA-binding motif"/>
    <property type="match status" value="1"/>
</dbReference>
<evidence type="ECO:0000256" key="4">
    <source>
        <dbReference type="ARBA" id="ARBA00036390"/>
    </source>
</evidence>
<dbReference type="Gene3D" id="3.10.290.10">
    <property type="entry name" value="RNA-binding S4 domain"/>
    <property type="match status" value="1"/>
</dbReference>
<evidence type="ECO:0000256" key="5">
    <source>
        <dbReference type="ARBA" id="ARBA00036535"/>
    </source>
</evidence>
<comment type="caution">
    <text evidence="10">The sequence shown here is derived from an EMBL/GenBank/DDBJ whole genome shotgun (WGS) entry which is preliminary data.</text>
</comment>
<dbReference type="GO" id="GO:0000455">
    <property type="term" value="P:enzyme-directed rRNA pseudouridine synthesis"/>
    <property type="evidence" value="ECO:0007669"/>
    <property type="project" value="UniProtKB-ARBA"/>
</dbReference>
<dbReference type="CDD" id="cd00165">
    <property type="entry name" value="S4"/>
    <property type="match status" value="1"/>
</dbReference>
<dbReference type="SMART" id="SM00363">
    <property type="entry name" value="S4"/>
    <property type="match status" value="1"/>
</dbReference>
<dbReference type="PROSITE" id="PS50889">
    <property type="entry name" value="S4"/>
    <property type="match status" value="1"/>
</dbReference>
<dbReference type="Gene3D" id="3.30.70.1560">
    <property type="entry name" value="Alpha-L RNA-binding motif"/>
    <property type="match status" value="1"/>
</dbReference>
<dbReference type="NCBIfam" id="TIGR00093">
    <property type="entry name" value="pseudouridine synthase"/>
    <property type="match status" value="1"/>
</dbReference>
<keyword evidence="3 7" id="KW-0413">Isomerase</keyword>
<dbReference type="InterPro" id="IPR000748">
    <property type="entry name" value="PsdUridine_synth_RsuA/RluB/E/F"/>
</dbReference>